<feature type="transmembrane region" description="Helical" evidence="1">
    <location>
        <begin position="584"/>
        <end position="602"/>
    </location>
</feature>
<dbReference type="RefSeq" id="WP_058370263.1">
    <property type="nucleotide sequence ID" value="NZ_LNTB01000001.1"/>
</dbReference>
<feature type="transmembrane region" description="Helical" evidence="1">
    <location>
        <begin position="6"/>
        <end position="28"/>
    </location>
</feature>
<feature type="transmembrane region" description="Helical" evidence="1">
    <location>
        <begin position="614"/>
        <end position="630"/>
    </location>
</feature>
<dbReference type="Proteomes" id="UP000053352">
    <property type="component" value="Unassembled WGS sequence"/>
</dbReference>
<feature type="transmembrane region" description="Helical" evidence="1">
    <location>
        <begin position="206"/>
        <end position="222"/>
    </location>
</feature>
<name>A0A0V8RU44_PYROC</name>
<dbReference type="STRING" id="2309.CF15_01780"/>
<organism evidence="2 3">
    <name type="scientific">Pyrodictium occultum</name>
    <dbReference type="NCBI Taxonomy" id="2309"/>
    <lineage>
        <taxon>Archaea</taxon>
        <taxon>Thermoproteota</taxon>
        <taxon>Thermoprotei</taxon>
        <taxon>Desulfurococcales</taxon>
        <taxon>Pyrodictiaceae</taxon>
        <taxon>Pyrodictium</taxon>
    </lineage>
</organism>
<gene>
    <name evidence="2" type="ORF">CF15_01780</name>
</gene>
<accession>A0A0V8RU44</accession>
<keyword evidence="3" id="KW-1185">Reference proteome</keyword>
<comment type="caution">
    <text evidence="2">The sequence shown here is derived from an EMBL/GenBank/DDBJ whole genome shotgun (WGS) entry which is preliminary data.</text>
</comment>
<feature type="transmembrane region" description="Helical" evidence="1">
    <location>
        <begin position="549"/>
        <end position="578"/>
    </location>
</feature>
<dbReference type="OrthoDB" id="85618at2157"/>
<feature type="transmembrane region" description="Helical" evidence="1">
    <location>
        <begin position="294"/>
        <end position="315"/>
    </location>
</feature>
<evidence type="ECO:0000313" key="2">
    <source>
        <dbReference type="EMBL" id="KSW11588.1"/>
    </source>
</evidence>
<sequence>MPARDGRGLLGVLLVLVVYLASLLTLYVEGLNKTLGIDDYISDEVWYIPASVNVARKVLGWSMVPRVNASHAVYTVFYNPGDCSGAEASVLLHSLLPGSAITSRRYEKIHVLVVVVPVGEHSLALSLPRRSTCFTDVVPGVMPDEENIDNYLNTEHPPLVKYILAAVMRARGFSFPALRWASFAAAALGLAAVAASALWAMRRSPPVLGALAALAPLALAALDRSVQSMSAVAMLDVYAAGLDAAAAAALLYDRPLLAAVFTGLAGSAKYTGLFPLPAILVYALLRRERPGRTLLLASIPILVVLALWAPFIHWMGPARWLNEMLGALRWHTTSRPPGGPPSTGPLGLLLGTPGFTLYYLGGKPYLVAASSPLVTLPALLAAAALLLAAGLEACLGLRPRPGPAAASAALVSAVLGYAAVYAAGNHTLYNFYGVQLSMLSGVVLAASPAARPEARILGVESTRLCLASDTGVRWLAGLSASVGALASAALAHGAPWPGWAAGEAPLLAALASGGKLARLLLAASAASFYLVLGYRLAPLHHLPGRRSPLLVAGSWLALGLLAYTGPAGVFAPVLAVAASAGPGLLDGLAAGLLAPSPLYAGLAGLQGDRLRRGLYLLGMAAGLAAASAAGPFSPRALAASAAGAGLAVLLEGRPRLLLAALAAYSPDTMAVLAAAPPGRGGRGYSPWPFIAAAAAGVVLQSRLLLRAAAVASALAALVDELPEGR</sequence>
<feature type="transmembrane region" description="Helical" evidence="1">
    <location>
        <begin position="516"/>
        <end position="537"/>
    </location>
</feature>
<proteinExistence type="predicted"/>
<feature type="transmembrane region" description="Helical" evidence="1">
    <location>
        <begin position="365"/>
        <end position="391"/>
    </location>
</feature>
<evidence type="ECO:0000256" key="1">
    <source>
        <dbReference type="SAM" id="Phobius"/>
    </source>
</evidence>
<feature type="transmembrane region" description="Helical" evidence="1">
    <location>
        <begin position="471"/>
        <end position="496"/>
    </location>
</feature>
<feature type="transmembrane region" description="Helical" evidence="1">
    <location>
        <begin position="177"/>
        <end position="200"/>
    </location>
</feature>
<dbReference type="EMBL" id="LNTB01000001">
    <property type="protein sequence ID" value="KSW11588.1"/>
    <property type="molecule type" value="Genomic_DNA"/>
</dbReference>
<keyword evidence="1" id="KW-0472">Membrane</keyword>
<reference evidence="2 3" key="1">
    <citation type="submission" date="2015-11" db="EMBL/GenBank/DDBJ databases">
        <title>Genome sequence of Pyrodictium occultum PL-19, a marine hyperthermophilic archaeon isolated from Volcano, Italy.</title>
        <authorList>
            <person name="Utturkar S."/>
            <person name="Huber H."/>
            <person name="Leptihn S."/>
            <person name="Brown S."/>
            <person name="Stetter K.O."/>
            <person name="Podar M."/>
        </authorList>
    </citation>
    <scope>NUCLEOTIDE SEQUENCE [LARGE SCALE GENOMIC DNA]</scope>
    <source>
        <strain evidence="2 3">PL-19</strain>
    </source>
</reference>
<keyword evidence="1" id="KW-1133">Transmembrane helix</keyword>
<keyword evidence="1" id="KW-0812">Transmembrane</keyword>
<evidence type="ECO:0000313" key="3">
    <source>
        <dbReference type="Proteomes" id="UP000053352"/>
    </source>
</evidence>
<dbReference type="AlphaFoldDB" id="A0A0V8RU44"/>
<protein>
    <submittedName>
        <fullName evidence="2">Uncharacterized protein</fullName>
    </submittedName>
</protein>
<feature type="transmembrane region" description="Helical" evidence="1">
    <location>
        <begin position="403"/>
        <end position="423"/>
    </location>
</feature>
<feature type="transmembrane region" description="Helical" evidence="1">
    <location>
        <begin position="258"/>
        <end position="282"/>
    </location>
</feature>